<reference evidence="1" key="1">
    <citation type="submission" date="2019-08" db="EMBL/GenBank/DDBJ databases">
        <authorList>
            <person name="Kucharzyk K."/>
            <person name="Murdoch R.W."/>
            <person name="Higgins S."/>
            <person name="Loffler F."/>
        </authorList>
    </citation>
    <scope>NUCLEOTIDE SEQUENCE</scope>
</reference>
<comment type="caution">
    <text evidence="1">The sequence shown here is derived from an EMBL/GenBank/DDBJ whole genome shotgun (WGS) entry which is preliminary data.</text>
</comment>
<accession>A0A645E5T9</accession>
<gene>
    <name evidence="1" type="ORF">SDC9_144052</name>
</gene>
<dbReference type="EMBL" id="VSSQ01043220">
    <property type="protein sequence ID" value="MPM96886.1"/>
    <property type="molecule type" value="Genomic_DNA"/>
</dbReference>
<protein>
    <submittedName>
        <fullName evidence="1">Uncharacterized protein</fullName>
    </submittedName>
</protein>
<sequence length="95" mass="10569">METSTIGIPAQHDFDEGSIDDVHFGLTITVGKVHFFSPDNGRLIGQIGWHNPVQGDVGEWSLCSPTAWGVDSKDKGFYALLYLIIGEFVHFDKWC</sequence>
<proteinExistence type="predicted"/>
<name>A0A645E5T9_9ZZZZ</name>
<organism evidence="1">
    <name type="scientific">bioreactor metagenome</name>
    <dbReference type="NCBI Taxonomy" id="1076179"/>
    <lineage>
        <taxon>unclassified sequences</taxon>
        <taxon>metagenomes</taxon>
        <taxon>ecological metagenomes</taxon>
    </lineage>
</organism>
<evidence type="ECO:0000313" key="1">
    <source>
        <dbReference type="EMBL" id="MPM96886.1"/>
    </source>
</evidence>
<dbReference type="AlphaFoldDB" id="A0A645E5T9"/>